<dbReference type="OrthoDB" id="3053076at2759"/>
<sequence length="1473" mass="163975">MAPKRKALDERAVGSTKKAKASTVTHSCSQDEGGDSGDDCDTNDGGLLRCPKCGDDYSSEKSHKQLCGRREIICFYPSGPSSNELEKFTITRGGDLRFACLRCSFQRRKPQDLQKHSKTCMGTNAASTSRAASSGRPSREIPSSPHLTSSTPTGDQLPTWSSTKEPSSSLRPGLPNNSEVLVTPGQDSILDDPLLLPTTFIVNTTFNILICISCGHAVNPRKAAGHTTKYHPACKLSPGFTTKLLAKYPHLVSEASSVAIDWPIPPVFGLAIPDTMYQICHTCNRGYKNTHTANNHGCKVPTTDRSYSASLVQTLFRGPKCSYFAIVTPEFPPAQPPDAFSIFKSQLDSSEATGERVSVAEDYRQLNQFLVKEGWIKHVENLSISELSSISMPPAEDPLTKVLRCTTYQLLARIQRNVDKAGFHRNYDMALTHDQTQACKELQHATQAATDASLIPCIHQPSPRNDFAKELGGEDDFYHEDYDSLCDDLKDPDDEVFDDNEAIYGEHDPGELDDGNAPVVHPAVASDGREPNLDLQSKILALLVSLYAHLPQGNDDKFYSPIVRFIILRSLKAGGLWLPARRITQLIVMTLFTGRLVMMALMEQFMEKNQGVRFGRAFLEISRYLREEHEGPMPTLYLLLRPLNRLVSAEQGTLQFNGTHPSGTDIMLDDKIITVADLGSTVRTMTNEIRRMLQDEIFFGLDIVDLERVWGIIRDDPRNVLPGYAWFKDLANNLGPCEHVLARAMLTHPRLRGLFHFIDTNGGIVWKAGACLPWVDTCHEVEMHLSVVTQLSAGEPGRGTELASHLIRNISGGSIRNVFVIFQYFCLMGTYNKTSHLSDQDLTMIRVPCPEVGRLWMLLIVFVRPMVIILQQYFRGAKAAARARSHLFFGSRPAVTSSDLSRTLSFHTHRLLGVKIPISLLRHIITWFMNCHSVRVAEQSTFSNRAALAAQMGHSVSTHALYAGDSQLPQGIDYHTFFVTMRTSGEWHQLIGARESKLLADMGRGHASMKTTRQPEANQPPFPGYTMSDLVDELRRRMVPQLVNIYSQTRANDLAMFLEAAGLEMPTPTSTEASSLVSCQVHPSRLRDLRHFLEDDSATFSDAQQALAVEFVAAQRPSLFLFNPTITETTGAGRMLPIFMGAMLYHQSATTVLVLPFVDMIPEYLLFARGYGLKCESWPLADIEGDRPSILLAAAESFASPAFIHFFERMCGRSQIVRLAVEEAHMLHRLATLRPLVDTLWRFSLPILLTSSVCPRGLERLLFDAIGRKAYEALRCRADGLKIKLRTVAIGANDFTRKAIAHVRSEIPKNQGRHRVLVYCQAHSESCVEDLNHVDDLGVAPLYDMLTSEGLCLRNSEWRQFARQLRLLPGCCCFCGISTTMVCCHLNGDGYPQSLVHTHPADDKCPWIQIVKPLAYFAQFNSTFWKSLCETYLLPSQASYVAWLANADCDGVQNLVNVLLLATEHLGLSQLDP</sequence>
<evidence type="ECO:0000313" key="2">
    <source>
        <dbReference type="EMBL" id="KAF9491147.1"/>
    </source>
</evidence>
<dbReference type="Proteomes" id="UP000807025">
    <property type="component" value="Unassembled WGS sequence"/>
</dbReference>
<accession>A0A9P5ZPH5</accession>
<reference evidence="2" key="1">
    <citation type="submission" date="2020-11" db="EMBL/GenBank/DDBJ databases">
        <authorList>
            <consortium name="DOE Joint Genome Institute"/>
            <person name="Ahrendt S."/>
            <person name="Riley R."/>
            <person name="Andreopoulos W."/>
            <person name="Labutti K."/>
            <person name="Pangilinan J."/>
            <person name="Ruiz-Duenas F.J."/>
            <person name="Barrasa J.M."/>
            <person name="Sanchez-Garcia M."/>
            <person name="Camarero S."/>
            <person name="Miyauchi S."/>
            <person name="Serrano A."/>
            <person name="Linde D."/>
            <person name="Babiker R."/>
            <person name="Drula E."/>
            <person name="Ayuso-Fernandez I."/>
            <person name="Pacheco R."/>
            <person name="Padilla G."/>
            <person name="Ferreira P."/>
            <person name="Barriuso J."/>
            <person name="Kellner H."/>
            <person name="Castanera R."/>
            <person name="Alfaro M."/>
            <person name="Ramirez L."/>
            <person name="Pisabarro A.G."/>
            <person name="Kuo A."/>
            <person name="Tritt A."/>
            <person name="Lipzen A."/>
            <person name="He G."/>
            <person name="Yan M."/>
            <person name="Ng V."/>
            <person name="Cullen D."/>
            <person name="Martin F."/>
            <person name="Rosso M.-N."/>
            <person name="Henrissat B."/>
            <person name="Hibbett D."/>
            <person name="Martinez A.T."/>
            <person name="Grigoriev I.V."/>
        </authorList>
    </citation>
    <scope>NUCLEOTIDE SEQUENCE</scope>
    <source>
        <strain evidence="2">ATCC 90797</strain>
    </source>
</reference>
<evidence type="ECO:0000256" key="1">
    <source>
        <dbReference type="SAM" id="MobiDB-lite"/>
    </source>
</evidence>
<feature type="compositionally biased region" description="Polar residues" evidence="1">
    <location>
        <begin position="154"/>
        <end position="180"/>
    </location>
</feature>
<feature type="compositionally biased region" description="Basic and acidic residues" evidence="1">
    <location>
        <begin position="1"/>
        <end position="12"/>
    </location>
</feature>
<comment type="caution">
    <text evidence="2">The sequence shown here is derived from an EMBL/GenBank/DDBJ whole genome shotgun (WGS) entry which is preliminary data.</text>
</comment>
<feature type="region of interest" description="Disordered" evidence="1">
    <location>
        <begin position="1"/>
        <end position="39"/>
    </location>
</feature>
<keyword evidence="3" id="KW-1185">Reference proteome</keyword>
<name>A0A9P5ZPH5_PLEER</name>
<feature type="region of interest" description="Disordered" evidence="1">
    <location>
        <begin position="114"/>
        <end position="180"/>
    </location>
</feature>
<gene>
    <name evidence="2" type="ORF">BDN71DRAFT_1434142</name>
</gene>
<proteinExistence type="predicted"/>
<dbReference type="EMBL" id="MU154625">
    <property type="protein sequence ID" value="KAF9491147.1"/>
    <property type="molecule type" value="Genomic_DNA"/>
</dbReference>
<evidence type="ECO:0000313" key="3">
    <source>
        <dbReference type="Proteomes" id="UP000807025"/>
    </source>
</evidence>
<protein>
    <submittedName>
        <fullName evidence="2">Uncharacterized protein</fullName>
    </submittedName>
</protein>
<organism evidence="2 3">
    <name type="scientific">Pleurotus eryngii</name>
    <name type="common">Boletus of the steppes</name>
    <dbReference type="NCBI Taxonomy" id="5323"/>
    <lineage>
        <taxon>Eukaryota</taxon>
        <taxon>Fungi</taxon>
        <taxon>Dikarya</taxon>
        <taxon>Basidiomycota</taxon>
        <taxon>Agaricomycotina</taxon>
        <taxon>Agaricomycetes</taxon>
        <taxon>Agaricomycetidae</taxon>
        <taxon>Agaricales</taxon>
        <taxon>Pleurotineae</taxon>
        <taxon>Pleurotaceae</taxon>
        <taxon>Pleurotus</taxon>
    </lineage>
</organism>
<feature type="compositionally biased region" description="Low complexity" evidence="1">
    <location>
        <begin position="125"/>
        <end position="153"/>
    </location>
</feature>